<evidence type="ECO:0000313" key="2">
    <source>
        <dbReference type="Proteomes" id="UP000663791"/>
    </source>
</evidence>
<organism evidence="1 2">
    <name type="scientific">Nocardioides faecalis</name>
    <dbReference type="NCBI Taxonomy" id="2803858"/>
    <lineage>
        <taxon>Bacteria</taxon>
        <taxon>Bacillati</taxon>
        <taxon>Actinomycetota</taxon>
        <taxon>Actinomycetes</taxon>
        <taxon>Propionibacteriales</taxon>
        <taxon>Nocardioidaceae</taxon>
        <taxon>Nocardioides</taxon>
    </lineage>
</organism>
<accession>A0A939BRE6</accession>
<keyword evidence="2" id="KW-1185">Reference proteome</keyword>
<protein>
    <submittedName>
        <fullName evidence="1">Uncharacterized protein</fullName>
    </submittedName>
</protein>
<dbReference type="RefSeq" id="WP_205289836.1">
    <property type="nucleotide sequence ID" value="NZ_CP074406.1"/>
</dbReference>
<reference evidence="1" key="1">
    <citation type="submission" date="2021-01" db="EMBL/GenBank/DDBJ databases">
        <title>Novel species in genus Nocardioides.</title>
        <authorList>
            <person name="Zhang G."/>
        </authorList>
    </citation>
    <scope>NUCLEOTIDE SEQUENCE</scope>
    <source>
        <strain evidence="1">Zg-536</strain>
    </source>
</reference>
<comment type="caution">
    <text evidence="1">The sequence shown here is derived from an EMBL/GenBank/DDBJ whole genome shotgun (WGS) entry which is preliminary data.</text>
</comment>
<sequence length="151" mass="15804">MPPTFARIRRDLGRLLAGDGSLATAAVPGEAGQLREVLVVPLTVRSHTADDAEIRLLIEATVSHAHGGRIDRAELERIALGVVVPAAAAWVRRHPLSELQTAIDANPTLPAVEETARDQVAALGGDLVALTLVAGEHLLLSPSAEVIDGAR</sequence>
<name>A0A939BRE6_9ACTN</name>
<dbReference type="Proteomes" id="UP000663791">
    <property type="component" value="Unassembled WGS sequence"/>
</dbReference>
<evidence type="ECO:0000313" key="1">
    <source>
        <dbReference type="EMBL" id="MBM9458544.1"/>
    </source>
</evidence>
<proteinExistence type="predicted"/>
<dbReference type="AlphaFoldDB" id="A0A939BRE6"/>
<dbReference type="EMBL" id="JAERTX010000001">
    <property type="protein sequence ID" value="MBM9458544.1"/>
    <property type="molecule type" value="Genomic_DNA"/>
</dbReference>
<gene>
    <name evidence="1" type="ORF">JK386_01370</name>
</gene>